<accession>A0A9D4VD49</accession>
<evidence type="ECO:0000313" key="3">
    <source>
        <dbReference type="Proteomes" id="UP000886520"/>
    </source>
</evidence>
<comment type="caution">
    <text evidence="2">The sequence shown here is derived from an EMBL/GenBank/DDBJ whole genome shotgun (WGS) entry which is preliminary data.</text>
</comment>
<evidence type="ECO:0000256" key="1">
    <source>
        <dbReference type="SAM" id="MobiDB-lite"/>
    </source>
</evidence>
<evidence type="ECO:0000313" key="2">
    <source>
        <dbReference type="EMBL" id="KAI5084032.1"/>
    </source>
</evidence>
<keyword evidence="3" id="KW-1185">Reference proteome</keyword>
<feature type="region of interest" description="Disordered" evidence="1">
    <location>
        <begin position="1"/>
        <end position="66"/>
    </location>
</feature>
<name>A0A9D4VD49_ADICA</name>
<organism evidence="2 3">
    <name type="scientific">Adiantum capillus-veneris</name>
    <name type="common">Maidenhair fern</name>
    <dbReference type="NCBI Taxonomy" id="13818"/>
    <lineage>
        <taxon>Eukaryota</taxon>
        <taxon>Viridiplantae</taxon>
        <taxon>Streptophyta</taxon>
        <taxon>Embryophyta</taxon>
        <taxon>Tracheophyta</taxon>
        <taxon>Polypodiopsida</taxon>
        <taxon>Polypodiidae</taxon>
        <taxon>Polypodiales</taxon>
        <taxon>Pteridineae</taxon>
        <taxon>Pteridaceae</taxon>
        <taxon>Vittarioideae</taxon>
        <taxon>Adiantum</taxon>
    </lineage>
</organism>
<dbReference type="OrthoDB" id="1923960at2759"/>
<gene>
    <name evidence="2" type="ORF">GOP47_0000201</name>
</gene>
<sequence length="309" mass="33283">MAHQVNSPSSGLSSAQPQLIRVPPSISETPLDLNLSQKVSQSIYRGHDETDGSVSPRQSFETAASSQPQSVAKVASNVSTFNANGFVDFSARTVSKHTGEHKLAQSNVSGATPLGTLQSSSSLVQDVSLGVNELTPMSAGKRKSSRVEAASKVQKEQSQSATATLDDGISQAIEILPPSPEPKRKSPRVKQQTPDATKKVILALEANEDEGLPRSRGRPRGSYHPSKETVLDTPRSRSKSSSATIDAPSDLAERRLLLDERKVKLAEQRFALEEKKLEATIEIGKGLIISMERMTNTISGFGTSNRQHY</sequence>
<dbReference type="EMBL" id="JABFUD020000001">
    <property type="protein sequence ID" value="KAI5084032.1"/>
    <property type="molecule type" value="Genomic_DNA"/>
</dbReference>
<reference evidence="2" key="1">
    <citation type="submission" date="2021-01" db="EMBL/GenBank/DDBJ databases">
        <title>Adiantum capillus-veneris genome.</title>
        <authorList>
            <person name="Fang Y."/>
            <person name="Liao Q."/>
        </authorList>
    </citation>
    <scope>NUCLEOTIDE SEQUENCE</scope>
    <source>
        <strain evidence="2">H3</strain>
        <tissue evidence="2">Leaf</tissue>
    </source>
</reference>
<feature type="compositionally biased region" description="Polar residues" evidence="1">
    <location>
        <begin position="1"/>
        <end position="17"/>
    </location>
</feature>
<protein>
    <submittedName>
        <fullName evidence="2">Uncharacterized protein</fullName>
    </submittedName>
</protein>
<feature type="compositionally biased region" description="Polar residues" evidence="1">
    <location>
        <begin position="52"/>
        <end position="66"/>
    </location>
</feature>
<feature type="region of interest" description="Disordered" evidence="1">
    <location>
        <begin position="135"/>
        <end position="247"/>
    </location>
</feature>
<proteinExistence type="predicted"/>
<dbReference type="Proteomes" id="UP000886520">
    <property type="component" value="Chromosome 1"/>
</dbReference>
<dbReference type="AlphaFoldDB" id="A0A9D4VD49"/>
<feature type="compositionally biased region" description="Polar residues" evidence="1">
    <location>
        <begin position="34"/>
        <end position="43"/>
    </location>
</feature>